<dbReference type="EMBL" id="JAERSF010000002">
    <property type="protein sequence ID" value="MBL0737323.1"/>
    <property type="molecule type" value="Genomic_DNA"/>
</dbReference>
<feature type="domain" description="BPL/LPL catalytic" evidence="2">
    <location>
        <begin position="1"/>
        <end position="177"/>
    </location>
</feature>
<dbReference type="EC" id="6.3.4.15" evidence="3"/>
<evidence type="ECO:0000313" key="3">
    <source>
        <dbReference type="EMBL" id="MBL0737323.1"/>
    </source>
</evidence>
<evidence type="ECO:0000259" key="2">
    <source>
        <dbReference type="PROSITE" id="PS51733"/>
    </source>
</evidence>
<dbReference type="GO" id="GO:0004077">
    <property type="term" value="F:biotin--[biotin carboxyl-carrier protein] ligase activity"/>
    <property type="evidence" value="ECO:0007669"/>
    <property type="project" value="UniProtKB-EC"/>
</dbReference>
<dbReference type="PANTHER" id="PTHR12835">
    <property type="entry name" value="BIOTIN PROTEIN LIGASE"/>
    <property type="match status" value="1"/>
</dbReference>
<protein>
    <submittedName>
        <fullName evidence="3">Biotin--[acetyl-CoA-carboxylase] ligase</fullName>
        <ecNumber evidence="3">6.3.4.15</ecNumber>
    </submittedName>
</protein>
<keyword evidence="1 3" id="KW-0436">Ligase</keyword>
<evidence type="ECO:0000313" key="4">
    <source>
        <dbReference type="Proteomes" id="UP000603728"/>
    </source>
</evidence>
<accession>A0ABS1KDE5</accession>
<dbReference type="CDD" id="cd16442">
    <property type="entry name" value="BPL"/>
    <property type="match status" value="1"/>
</dbReference>
<proteinExistence type="predicted"/>
<dbReference type="InterPro" id="IPR004143">
    <property type="entry name" value="BPL_LPL_catalytic"/>
</dbReference>
<dbReference type="InterPro" id="IPR004408">
    <property type="entry name" value="Biotin_CoA_COase_ligase"/>
</dbReference>
<gene>
    <name evidence="3" type="ORF">JI750_10525</name>
</gene>
<evidence type="ECO:0000256" key="1">
    <source>
        <dbReference type="ARBA" id="ARBA00022598"/>
    </source>
</evidence>
<dbReference type="Gene3D" id="3.30.930.10">
    <property type="entry name" value="Bira Bifunctional Protein, Domain 2"/>
    <property type="match status" value="1"/>
</dbReference>
<dbReference type="Proteomes" id="UP000603728">
    <property type="component" value="Unassembled WGS sequence"/>
</dbReference>
<dbReference type="SUPFAM" id="SSF55681">
    <property type="entry name" value="Class II aaRS and biotin synthetases"/>
    <property type="match status" value="1"/>
</dbReference>
<dbReference type="RefSeq" id="WP_202001228.1">
    <property type="nucleotide sequence ID" value="NZ_JAERSF010000002.1"/>
</dbReference>
<dbReference type="Pfam" id="PF03099">
    <property type="entry name" value="BPL_LplA_LipB"/>
    <property type="match status" value="1"/>
</dbReference>
<dbReference type="InterPro" id="IPR045864">
    <property type="entry name" value="aa-tRNA-synth_II/BPL/LPL"/>
</dbReference>
<name>A0ABS1KDE5_9FLAO</name>
<reference evidence="3 4" key="1">
    <citation type="submission" date="2021-01" db="EMBL/GenBank/DDBJ databases">
        <title>Genome seq and assembly of Flavobacterium sp. GN10.</title>
        <authorList>
            <person name="Chhetri G."/>
        </authorList>
    </citation>
    <scope>NUCLEOTIDE SEQUENCE [LARGE SCALE GENOMIC DNA]</scope>
    <source>
        <strain evidence="3 4">GN10</strain>
    </source>
</reference>
<comment type="caution">
    <text evidence="3">The sequence shown here is derived from an EMBL/GenBank/DDBJ whole genome shotgun (WGS) entry which is preliminary data.</text>
</comment>
<dbReference type="PANTHER" id="PTHR12835:SF5">
    <property type="entry name" value="BIOTIN--PROTEIN LIGASE"/>
    <property type="match status" value="1"/>
</dbReference>
<organism evidence="3 4">
    <name type="scientific">Flavobacterium tagetis</name>
    <dbReference type="NCBI Taxonomy" id="2801336"/>
    <lineage>
        <taxon>Bacteria</taxon>
        <taxon>Pseudomonadati</taxon>
        <taxon>Bacteroidota</taxon>
        <taxon>Flavobacteriia</taxon>
        <taxon>Flavobacteriales</taxon>
        <taxon>Flavobacteriaceae</taxon>
        <taxon>Flavobacterium</taxon>
    </lineage>
</organism>
<dbReference type="NCBIfam" id="TIGR00121">
    <property type="entry name" value="birA_ligase"/>
    <property type="match status" value="1"/>
</dbReference>
<keyword evidence="4" id="KW-1185">Reference proteome</keyword>
<dbReference type="PROSITE" id="PS51733">
    <property type="entry name" value="BPL_LPL_CATALYTIC"/>
    <property type="match status" value="1"/>
</dbReference>
<sequence>MKLIKLDAIDSTNDFLKALASQDELENFTTVTAENQTKGKGQVGGVWKTEAGKNLTMSVLVKDFLFSNDEVFNLSVLVSLSVAEVLKTLNIPDICIKWPNDILSYNKKLVGILIENTLKSDGRIVSVAGIGINVNQTDFNELPTASSMAVIAGKSFDKEELAILIVEKLKEKIQSWNTSAQIFWDDYFNFLFKKGIPTAFRDNYNKDFMGIIQGVSPLGKLQVLLEDDSVAEFEIKEVKMLY</sequence>